<evidence type="ECO:0000313" key="1">
    <source>
        <dbReference type="EMBL" id="ORE04575.1"/>
    </source>
</evidence>
<feature type="non-terminal residue" evidence="1">
    <location>
        <position position="1"/>
    </location>
</feature>
<organism evidence="1">
    <name type="scientific">Rhizopus microsporus var. microsporus</name>
    <dbReference type="NCBI Taxonomy" id="86635"/>
    <lineage>
        <taxon>Eukaryota</taxon>
        <taxon>Fungi</taxon>
        <taxon>Fungi incertae sedis</taxon>
        <taxon>Mucoromycota</taxon>
        <taxon>Mucoromycotina</taxon>
        <taxon>Mucoromycetes</taxon>
        <taxon>Mucorales</taxon>
        <taxon>Mucorineae</taxon>
        <taxon>Rhizopodaceae</taxon>
        <taxon>Rhizopus</taxon>
    </lineage>
</organism>
<dbReference type="Gene3D" id="3.30.420.10">
    <property type="entry name" value="Ribonuclease H-like superfamily/Ribonuclease H"/>
    <property type="match status" value="1"/>
</dbReference>
<dbReference type="AlphaFoldDB" id="A0A1X0QXV2"/>
<dbReference type="OrthoDB" id="2446457at2759"/>
<feature type="non-terminal residue" evidence="1">
    <location>
        <position position="66"/>
    </location>
</feature>
<gene>
    <name evidence="1" type="ORF">BCV72DRAFT_183169</name>
</gene>
<evidence type="ECO:0008006" key="2">
    <source>
        <dbReference type="Google" id="ProtNLM"/>
    </source>
</evidence>
<sequence>QSPDLSPIEYVWATLGNLIKERRYEIRSTEELSVLLRKEWKKISPGLAACLVGSIKARCEAVIAEK</sequence>
<dbReference type="EMBL" id="KV921967">
    <property type="protein sequence ID" value="ORE04575.1"/>
    <property type="molecule type" value="Genomic_DNA"/>
</dbReference>
<dbReference type="GO" id="GO:0003676">
    <property type="term" value="F:nucleic acid binding"/>
    <property type="evidence" value="ECO:0007669"/>
    <property type="project" value="InterPro"/>
</dbReference>
<protein>
    <recommendedName>
        <fullName evidence="2">Tc1-like transposase DDE domain-containing protein</fullName>
    </recommendedName>
</protein>
<reference evidence="1" key="1">
    <citation type="journal article" date="2016" name="Proc. Natl. Acad. Sci. U.S.A.">
        <title>Lipid metabolic changes in an early divergent fungus govern the establishment of a mutualistic symbiosis with endobacteria.</title>
        <authorList>
            <person name="Lastovetsky O.A."/>
            <person name="Gaspar M.L."/>
            <person name="Mondo S.J."/>
            <person name="LaButti K.M."/>
            <person name="Sandor L."/>
            <person name="Grigoriev I.V."/>
            <person name="Henry S.A."/>
            <person name="Pawlowska T.E."/>
        </authorList>
    </citation>
    <scope>NUCLEOTIDE SEQUENCE [LARGE SCALE GENOMIC DNA]</scope>
    <source>
        <strain evidence="1">ATCC 52814</strain>
    </source>
</reference>
<dbReference type="Proteomes" id="UP000242414">
    <property type="component" value="Unassembled WGS sequence"/>
</dbReference>
<name>A0A1X0QXV2_RHIZD</name>
<dbReference type="VEuPathDB" id="FungiDB:BCV72DRAFT_183169"/>
<dbReference type="InterPro" id="IPR036397">
    <property type="entry name" value="RNaseH_sf"/>
</dbReference>
<proteinExistence type="predicted"/>
<accession>A0A1X0QXV2</accession>